<proteinExistence type="predicted"/>
<evidence type="ECO:0000259" key="1">
    <source>
        <dbReference type="Pfam" id="PF17989"/>
    </source>
</evidence>
<dbReference type="InterPro" id="IPR040607">
    <property type="entry name" value="ALP_N"/>
</dbReference>
<keyword evidence="3" id="KW-1185">Reference proteome</keyword>
<dbReference type="Gene3D" id="3.30.420.40">
    <property type="match status" value="2"/>
</dbReference>
<dbReference type="EMBL" id="JASTZU010000027">
    <property type="protein sequence ID" value="MDL4840346.1"/>
    <property type="molecule type" value="Genomic_DNA"/>
</dbReference>
<reference evidence="2 3" key="1">
    <citation type="submission" date="2023-06" db="EMBL/GenBank/DDBJ databases">
        <title>Aquibacillus rhizosphaerae LR5S19.</title>
        <authorList>
            <person name="Sun J.-Q."/>
        </authorList>
    </citation>
    <scope>NUCLEOTIDE SEQUENCE [LARGE SCALE GENOMIC DNA]</scope>
    <source>
        <strain evidence="2 3">LR5S19</strain>
    </source>
</reference>
<dbReference type="Proteomes" id="UP001235343">
    <property type="component" value="Unassembled WGS sequence"/>
</dbReference>
<sequence>MKEQILIAIDCGKSNSKALAKYKGNTYTTTFPTRMQQVKRFGVEIQPNSYLVEFNGDEFLLGEMVSESYSDFNLNKNSLIHKIAIYTAITRLLQKANAPSNVDIRLAVNVPITTYKDSIQKRNFKSMVENENRTIHLIVNGKAFSFDLSDVTIAFEGMGEVYAKPEKYRKGYTTVIDVGGLNCTFCQFKGVQPMVNTMISSDLGINILKGKIGKYINERYGLSVSSDDLEHVLRCGYFASKGEIFEESKVFIEELKYDHLQQIVQFAKSRGYTFNMSDIHFVGGGSITLRRYIKQLFSHAVIIDNPLYSNCLSFLKILEVKYA</sequence>
<dbReference type="SUPFAM" id="SSF53067">
    <property type="entry name" value="Actin-like ATPase domain"/>
    <property type="match status" value="2"/>
</dbReference>
<name>A0ABT7L3A9_9BACI</name>
<dbReference type="Pfam" id="PF17989">
    <property type="entry name" value="ALP_N"/>
    <property type="match status" value="1"/>
</dbReference>
<evidence type="ECO:0000313" key="2">
    <source>
        <dbReference type="EMBL" id="MDL4840346.1"/>
    </source>
</evidence>
<dbReference type="InterPro" id="IPR043129">
    <property type="entry name" value="ATPase_NBD"/>
</dbReference>
<accession>A0ABT7L3A9</accession>
<protein>
    <submittedName>
        <fullName evidence="2">ParM/StbA family protein</fullName>
    </submittedName>
</protein>
<gene>
    <name evidence="2" type="ORF">QQS35_07805</name>
</gene>
<evidence type="ECO:0000313" key="3">
    <source>
        <dbReference type="Proteomes" id="UP001235343"/>
    </source>
</evidence>
<organism evidence="2 3">
    <name type="scientific">Aquibacillus rhizosphaerae</name>
    <dbReference type="NCBI Taxonomy" id="3051431"/>
    <lineage>
        <taxon>Bacteria</taxon>
        <taxon>Bacillati</taxon>
        <taxon>Bacillota</taxon>
        <taxon>Bacilli</taxon>
        <taxon>Bacillales</taxon>
        <taxon>Bacillaceae</taxon>
        <taxon>Aquibacillus</taxon>
    </lineage>
</organism>
<dbReference type="RefSeq" id="WP_285931373.1">
    <property type="nucleotide sequence ID" value="NZ_JASTZU010000027.1"/>
</dbReference>
<dbReference type="CDD" id="cd24026">
    <property type="entry name" value="ASKHA_NBD_ParM_Alp12-like"/>
    <property type="match status" value="1"/>
</dbReference>
<feature type="domain" description="Actin-like protein N-terminal" evidence="1">
    <location>
        <begin position="8"/>
        <end position="159"/>
    </location>
</feature>
<comment type="caution">
    <text evidence="2">The sequence shown here is derived from an EMBL/GenBank/DDBJ whole genome shotgun (WGS) entry which is preliminary data.</text>
</comment>